<feature type="compositionally biased region" description="Low complexity" evidence="5">
    <location>
        <begin position="176"/>
        <end position="191"/>
    </location>
</feature>
<feature type="region of interest" description="Disordered" evidence="5">
    <location>
        <begin position="626"/>
        <end position="651"/>
    </location>
</feature>
<evidence type="ECO:0000313" key="8">
    <source>
        <dbReference type="Proteomes" id="UP001203852"/>
    </source>
</evidence>
<dbReference type="GO" id="GO:0005634">
    <property type="term" value="C:nucleus"/>
    <property type="evidence" value="ECO:0007669"/>
    <property type="project" value="TreeGrafter"/>
</dbReference>
<dbReference type="GO" id="GO:0016926">
    <property type="term" value="P:protein desumoylation"/>
    <property type="evidence" value="ECO:0007669"/>
    <property type="project" value="TreeGrafter"/>
</dbReference>
<feature type="compositionally biased region" description="Low complexity" evidence="5">
    <location>
        <begin position="324"/>
        <end position="337"/>
    </location>
</feature>
<dbReference type="Gene3D" id="3.40.395.10">
    <property type="entry name" value="Adenoviral Proteinase, Chain A"/>
    <property type="match status" value="1"/>
</dbReference>
<evidence type="ECO:0000256" key="3">
    <source>
        <dbReference type="ARBA" id="ARBA00022801"/>
    </source>
</evidence>
<feature type="region of interest" description="Disordered" evidence="5">
    <location>
        <begin position="139"/>
        <end position="219"/>
    </location>
</feature>
<comment type="caution">
    <text evidence="7">The sequence shown here is derived from an EMBL/GenBank/DDBJ whole genome shotgun (WGS) entry which is preliminary data.</text>
</comment>
<evidence type="ECO:0000259" key="6">
    <source>
        <dbReference type="PROSITE" id="PS50600"/>
    </source>
</evidence>
<evidence type="ECO:0000256" key="1">
    <source>
        <dbReference type="ARBA" id="ARBA00005234"/>
    </source>
</evidence>
<feature type="compositionally biased region" description="Polar residues" evidence="5">
    <location>
        <begin position="432"/>
        <end position="455"/>
    </location>
</feature>
<dbReference type="EMBL" id="MU404350">
    <property type="protein sequence ID" value="KAI1617440.1"/>
    <property type="molecule type" value="Genomic_DNA"/>
</dbReference>
<keyword evidence="4" id="KW-0788">Thiol protease</keyword>
<feature type="compositionally biased region" description="Basic residues" evidence="5">
    <location>
        <begin position="233"/>
        <end position="246"/>
    </location>
</feature>
<evidence type="ECO:0000256" key="4">
    <source>
        <dbReference type="ARBA" id="ARBA00022807"/>
    </source>
</evidence>
<dbReference type="GO" id="GO:0006508">
    <property type="term" value="P:proteolysis"/>
    <property type="evidence" value="ECO:0007669"/>
    <property type="project" value="UniProtKB-KW"/>
</dbReference>
<dbReference type="Pfam" id="PF02902">
    <property type="entry name" value="Peptidase_C48"/>
    <property type="match status" value="1"/>
</dbReference>
<dbReference type="AlphaFoldDB" id="A0AAN6IHM6"/>
<dbReference type="Proteomes" id="UP001203852">
    <property type="component" value="Unassembled WGS sequence"/>
</dbReference>
<keyword evidence="8" id="KW-1185">Reference proteome</keyword>
<feature type="compositionally biased region" description="Polar residues" evidence="5">
    <location>
        <begin position="565"/>
        <end position="605"/>
    </location>
</feature>
<dbReference type="PANTHER" id="PTHR12606:SF141">
    <property type="entry name" value="GH15225P-RELATED"/>
    <property type="match status" value="1"/>
</dbReference>
<dbReference type="InterPro" id="IPR038765">
    <property type="entry name" value="Papain-like_cys_pep_sf"/>
</dbReference>
<feature type="region of interest" description="Disordered" evidence="5">
    <location>
        <begin position="397"/>
        <end position="456"/>
    </location>
</feature>
<evidence type="ECO:0000313" key="7">
    <source>
        <dbReference type="EMBL" id="KAI1617440.1"/>
    </source>
</evidence>
<sequence length="900" mass="98729">MLDPALASVFHYLHILLRSRGNYPTSWLPCRPHIPPAMADYSSFMDWSPATPPRSKDDPYSTNYVPGGWPAEPPTPPSTVAVVARRPAPSGFLPTAKRLCQGLGAAVAFGYTTATSISRYAVHATTAAVTVPTYSIVRRVQQRQRHRRPQPPRRQRGSSPRYTLPESPWNRAVAAADQGAPRQQQIQQRAASPTPAPKVKAALQPSAPHPSTQNVLYSVPDLMPPGMADAIRNRRKIGGTRSRVRKPTSPLFPNMPQFTPPPKFPHAHTNTPIKREYTPPEEEHRELKSQFPHLGQFPPTPPSPPASFTSISPGDQLRDEMDAANDSDSGASSTFSSYRRPRTLSVKKQRSPPSKCAKTAPVPHVGPSSQSLNTGAPAIVVQETTTAANAEGPTVVDTTLLSPPRIKKRRVSTPRNKKTTNNPTSPTTPETDLSSTCDCSPGNLTPQVEQKSTSLDESDISSFFVGTPPDPAEDARLFKMIMAGGGTPTPENKIVATYEKAITSQPTTSDTATIEQSNHDAIDVNLIAPESGGETNPDTVTESEITTTDDVAESDSIIIMPQEVGSKTPQAVGTSQAVDSAETPSKDPTTPLRSPPQAESEQVDSNVELQGSMSPRTPELQLAHLTLDDPYTPDVPTPKATPHSTERKQRVTRAEARRIQLLEEVQHYEIAPLADEWEKKIQAALRSGHGDFRATDFTRVVPLIKGRGTDNWLNDEVINGYLKLIVTHGKKEDRPTQVPTHHAFVSFFYNNLETRGYESVKRWASRAKIGGKNLLDTEAVFIPINSGMHWTLCVVSGKNRTITHYNSLSGNGRRYVETVKKWVTEELGSAYKEDEWKMEFTGPSPQQQNMDDCGVFTITSARQIMLGLTPMSYTASQIQLQRRRIIAELINGELIKSTTE</sequence>
<keyword evidence="2" id="KW-0645">Protease</keyword>
<keyword evidence="3" id="KW-0378">Hydrolase</keyword>
<organism evidence="7 8">
    <name type="scientific">Exophiala viscosa</name>
    <dbReference type="NCBI Taxonomy" id="2486360"/>
    <lineage>
        <taxon>Eukaryota</taxon>
        <taxon>Fungi</taxon>
        <taxon>Dikarya</taxon>
        <taxon>Ascomycota</taxon>
        <taxon>Pezizomycotina</taxon>
        <taxon>Eurotiomycetes</taxon>
        <taxon>Chaetothyriomycetidae</taxon>
        <taxon>Chaetothyriales</taxon>
        <taxon>Herpotrichiellaceae</taxon>
        <taxon>Exophiala</taxon>
    </lineage>
</organism>
<feature type="compositionally biased region" description="Basic and acidic residues" evidence="5">
    <location>
        <begin position="273"/>
        <end position="288"/>
    </location>
</feature>
<reference evidence="7" key="1">
    <citation type="journal article" date="2022" name="bioRxiv">
        <title>Deciphering the potential niche of two novel black yeast fungi from a biological soil crust based on their genomes, phenotypes, and melanin regulation.</title>
        <authorList>
            <consortium name="DOE Joint Genome Institute"/>
            <person name="Carr E.C."/>
            <person name="Barton Q."/>
            <person name="Grambo S."/>
            <person name="Sullivan M."/>
            <person name="Renfro C.M."/>
            <person name="Kuo A."/>
            <person name="Pangilinan J."/>
            <person name="Lipzen A."/>
            <person name="Keymanesh K."/>
            <person name="Savage E."/>
            <person name="Barry K."/>
            <person name="Grigoriev I.V."/>
            <person name="Riekhof W.R."/>
            <person name="Harris S.S."/>
        </authorList>
    </citation>
    <scope>NUCLEOTIDE SEQUENCE</scope>
    <source>
        <strain evidence="7">JF 03-4F</strain>
    </source>
</reference>
<evidence type="ECO:0000256" key="2">
    <source>
        <dbReference type="ARBA" id="ARBA00022670"/>
    </source>
</evidence>
<feature type="compositionally biased region" description="Low complexity" evidence="5">
    <location>
        <begin position="419"/>
        <end position="431"/>
    </location>
</feature>
<proteinExistence type="inferred from homology"/>
<gene>
    <name evidence="7" type="ORF">EDD36DRAFT_424122</name>
</gene>
<dbReference type="PANTHER" id="PTHR12606">
    <property type="entry name" value="SENTRIN/SUMO-SPECIFIC PROTEASE"/>
    <property type="match status" value="1"/>
</dbReference>
<feature type="compositionally biased region" description="Basic residues" evidence="5">
    <location>
        <begin position="405"/>
        <end position="418"/>
    </location>
</feature>
<feature type="region of interest" description="Disordered" evidence="5">
    <location>
        <begin position="528"/>
        <end position="548"/>
    </location>
</feature>
<dbReference type="GO" id="GO:0016929">
    <property type="term" value="F:deSUMOylase activity"/>
    <property type="evidence" value="ECO:0007669"/>
    <property type="project" value="TreeGrafter"/>
</dbReference>
<feature type="region of interest" description="Disordered" evidence="5">
    <location>
        <begin position="561"/>
        <end position="605"/>
    </location>
</feature>
<dbReference type="PROSITE" id="PS50600">
    <property type="entry name" value="ULP_PROTEASE"/>
    <property type="match status" value="1"/>
</dbReference>
<dbReference type="InterPro" id="IPR003653">
    <property type="entry name" value="Peptidase_C48_C"/>
</dbReference>
<name>A0AAN6IHM6_9EURO</name>
<protein>
    <recommendedName>
        <fullName evidence="6">Ubiquitin-like protease family profile domain-containing protein</fullName>
    </recommendedName>
</protein>
<feature type="compositionally biased region" description="Polar residues" evidence="5">
    <location>
        <begin position="533"/>
        <end position="548"/>
    </location>
</feature>
<comment type="similarity">
    <text evidence="1">Belongs to the peptidase C48 family.</text>
</comment>
<evidence type="ECO:0000256" key="5">
    <source>
        <dbReference type="SAM" id="MobiDB-lite"/>
    </source>
</evidence>
<accession>A0AAN6IHM6</accession>
<dbReference type="SUPFAM" id="SSF54001">
    <property type="entry name" value="Cysteine proteinases"/>
    <property type="match status" value="1"/>
</dbReference>
<feature type="domain" description="Ubiquitin-like protease family profile" evidence="6">
    <location>
        <begin position="693"/>
        <end position="864"/>
    </location>
</feature>
<feature type="region of interest" description="Disordered" evidence="5">
    <location>
        <begin position="233"/>
        <end position="374"/>
    </location>
</feature>
<feature type="compositionally biased region" description="Basic residues" evidence="5">
    <location>
        <begin position="339"/>
        <end position="350"/>
    </location>
</feature>
<feature type="compositionally biased region" description="Basic residues" evidence="5">
    <location>
        <begin position="140"/>
        <end position="156"/>
    </location>
</feature>